<dbReference type="CDD" id="cd01562">
    <property type="entry name" value="Thr-dehyd"/>
    <property type="match status" value="1"/>
</dbReference>
<dbReference type="GO" id="GO:0009097">
    <property type="term" value="P:isoleucine biosynthetic process"/>
    <property type="evidence" value="ECO:0007669"/>
    <property type="project" value="TreeGrafter"/>
</dbReference>
<comment type="cofactor">
    <cofactor evidence="2">
        <name>pyridoxal 5'-phosphate</name>
        <dbReference type="ChEBI" id="CHEBI:597326"/>
    </cofactor>
</comment>
<evidence type="ECO:0000313" key="10">
    <source>
        <dbReference type="EMBL" id="MXY94865.1"/>
    </source>
</evidence>
<dbReference type="PANTHER" id="PTHR48078">
    <property type="entry name" value="THREONINE DEHYDRATASE, MITOCHONDRIAL-RELATED"/>
    <property type="match status" value="1"/>
</dbReference>
<evidence type="ECO:0000259" key="9">
    <source>
        <dbReference type="Pfam" id="PF00291"/>
    </source>
</evidence>
<keyword evidence="5" id="KW-0663">Pyridoxal phosphate</keyword>
<dbReference type="SUPFAM" id="SSF53686">
    <property type="entry name" value="Tryptophan synthase beta subunit-like PLP-dependent enzymes"/>
    <property type="match status" value="1"/>
</dbReference>
<reference evidence="10" key="1">
    <citation type="submission" date="2019-09" db="EMBL/GenBank/DDBJ databases">
        <title>Characterisation of the sponge microbiome using genome-centric metagenomics.</title>
        <authorList>
            <person name="Engelberts J.P."/>
            <person name="Robbins S.J."/>
            <person name="De Goeij J.M."/>
            <person name="Aranda M."/>
            <person name="Bell S.C."/>
            <person name="Webster N.S."/>
        </authorList>
    </citation>
    <scope>NUCLEOTIDE SEQUENCE</scope>
    <source>
        <strain evidence="10">SB0664_bin_27</strain>
    </source>
</reference>
<dbReference type="EC" id="4.3.1.19" evidence="4"/>
<name>A0A6B0YXG2_9CHLR</name>
<protein>
    <recommendedName>
        <fullName evidence="4">threonine ammonia-lyase</fullName>
        <ecNumber evidence="4">4.3.1.19</ecNumber>
    </recommendedName>
    <alternativeName>
        <fullName evidence="8">Threonine deaminase</fullName>
    </alternativeName>
</protein>
<evidence type="ECO:0000256" key="8">
    <source>
        <dbReference type="ARBA" id="ARBA00031427"/>
    </source>
</evidence>
<evidence type="ECO:0000256" key="2">
    <source>
        <dbReference type="ARBA" id="ARBA00001933"/>
    </source>
</evidence>
<comment type="similarity">
    <text evidence="3">Belongs to the serine/threonine dehydratase family.</text>
</comment>
<dbReference type="InterPro" id="IPR036052">
    <property type="entry name" value="TrpB-like_PALP_sf"/>
</dbReference>
<dbReference type="EMBL" id="VXRG01000129">
    <property type="protein sequence ID" value="MXY94865.1"/>
    <property type="molecule type" value="Genomic_DNA"/>
</dbReference>
<evidence type="ECO:0000256" key="6">
    <source>
        <dbReference type="ARBA" id="ARBA00023239"/>
    </source>
</evidence>
<comment type="function">
    <text evidence="7">Catalyzes the anaerobic formation of alpha-ketobutyrate and ammonia from threonine in a two-step reaction. The first step involved a dehydration of threonine and a production of enamine intermediates (aminocrotonate), which tautomerizes to its imine form (iminobutyrate). Both intermediates are unstable and short-lived. The second step is the nonenzymatic hydrolysis of the enamine/imine intermediates to form 2-ketobutyrate and free ammonia. In the low water environment of the cell, the second step is accelerated by RidA.</text>
</comment>
<dbReference type="FunFam" id="3.40.50.1100:FF:000005">
    <property type="entry name" value="Threonine dehydratase catabolic"/>
    <property type="match status" value="1"/>
</dbReference>
<dbReference type="Gene3D" id="3.40.50.1100">
    <property type="match status" value="2"/>
</dbReference>
<comment type="caution">
    <text evidence="10">The sequence shown here is derived from an EMBL/GenBank/DDBJ whole genome shotgun (WGS) entry which is preliminary data.</text>
</comment>
<dbReference type="GO" id="GO:0003941">
    <property type="term" value="F:L-serine ammonia-lyase activity"/>
    <property type="evidence" value="ECO:0007669"/>
    <property type="project" value="TreeGrafter"/>
</dbReference>
<proteinExistence type="inferred from homology"/>
<gene>
    <name evidence="10" type="ORF">F4Y42_15605</name>
</gene>
<evidence type="ECO:0000256" key="7">
    <source>
        <dbReference type="ARBA" id="ARBA00025527"/>
    </source>
</evidence>
<comment type="catalytic activity">
    <reaction evidence="1">
        <text>L-threonine = 2-oxobutanoate + NH4(+)</text>
        <dbReference type="Rhea" id="RHEA:22108"/>
        <dbReference type="ChEBI" id="CHEBI:16763"/>
        <dbReference type="ChEBI" id="CHEBI:28938"/>
        <dbReference type="ChEBI" id="CHEBI:57926"/>
        <dbReference type="EC" id="4.3.1.19"/>
    </reaction>
</comment>
<evidence type="ECO:0000256" key="4">
    <source>
        <dbReference type="ARBA" id="ARBA00012096"/>
    </source>
</evidence>
<evidence type="ECO:0000256" key="5">
    <source>
        <dbReference type="ARBA" id="ARBA00022898"/>
    </source>
</evidence>
<dbReference type="GO" id="GO:0006565">
    <property type="term" value="P:L-serine catabolic process"/>
    <property type="evidence" value="ECO:0007669"/>
    <property type="project" value="TreeGrafter"/>
</dbReference>
<dbReference type="Pfam" id="PF00291">
    <property type="entry name" value="PALP"/>
    <property type="match status" value="1"/>
</dbReference>
<feature type="domain" description="Tryptophan synthase beta chain-like PALP" evidence="9">
    <location>
        <begin position="26"/>
        <end position="311"/>
    </location>
</feature>
<dbReference type="GO" id="GO:0006567">
    <property type="term" value="P:L-threonine catabolic process"/>
    <property type="evidence" value="ECO:0007669"/>
    <property type="project" value="TreeGrafter"/>
</dbReference>
<evidence type="ECO:0000256" key="3">
    <source>
        <dbReference type="ARBA" id="ARBA00010869"/>
    </source>
</evidence>
<dbReference type="AlphaFoldDB" id="A0A6B0YXG2"/>
<accession>A0A6B0YXG2</accession>
<dbReference type="PANTHER" id="PTHR48078:SF7">
    <property type="entry name" value="BLL6502 PROTEIN"/>
    <property type="match status" value="1"/>
</dbReference>
<evidence type="ECO:0000256" key="1">
    <source>
        <dbReference type="ARBA" id="ARBA00001274"/>
    </source>
</evidence>
<dbReference type="GO" id="GO:0004794">
    <property type="term" value="F:threonine deaminase activity"/>
    <property type="evidence" value="ECO:0007669"/>
    <property type="project" value="UniProtKB-EC"/>
</dbReference>
<sequence length="327" mass="34567">MTDKSTLPPPPSFADVLAAHKVLRNYLKPTPLHNYPVLDAAVGAEVWVKHENYLPIGAFKLRGGINFMAQLPVEQRRKGVVTASTGNHGQSVAYAARMFGAKAVISVPENANPVKLEAMRANGADVRLNGVDFEQAKKHGERIAAEEGLQFVSSGDEPALIAGVATHTLEILQEKPDIGAIIVPVGGGSGASGASIVAKGINPGIRTVAVCADASPAAYLAWRDQAWREAPNKTAAEGLATGAPYMLPQSILWDLLDDFVTVSEEELFAAVRMYLETAKTLAEPAGASPLAALLKLRDELAGRKVALILSGGNISPQQLRLVLDNSD</sequence>
<organism evidence="10">
    <name type="scientific">Caldilineaceae bacterium SB0664_bin_27</name>
    <dbReference type="NCBI Taxonomy" id="2605260"/>
    <lineage>
        <taxon>Bacteria</taxon>
        <taxon>Bacillati</taxon>
        <taxon>Chloroflexota</taxon>
        <taxon>Caldilineae</taxon>
        <taxon>Caldilineales</taxon>
        <taxon>Caldilineaceae</taxon>
    </lineage>
</organism>
<dbReference type="InterPro" id="IPR001926">
    <property type="entry name" value="TrpB-like_PALP"/>
</dbReference>
<keyword evidence="6" id="KW-0456">Lyase</keyword>
<dbReference type="InterPro" id="IPR050147">
    <property type="entry name" value="Ser/Thr_Dehydratase"/>
</dbReference>